<organism evidence="2 3">
    <name type="scientific">Phyllostomus discolor</name>
    <name type="common">pale spear-nosed bat</name>
    <dbReference type="NCBI Taxonomy" id="89673"/>
    <lineage>
        <taxon>Eukaryota</taxon>
        <taxon>Metazoa</taxon>
        <taxon>Chordata</taxon>
        <taxon>Craniata</taxon>
        <taxon>Vertebrata</taxon>
        <taxon>Euteleostomi</taxon>
        <taxon>Mammalia</taxon>
        <taxon>Eutheria</taxon>
        <taxon>Laurasiatheria</taxon>
        <taxon>Chiroptera</taxon>
        <taxon>Yangochiroptera</taxon>
        <taxon>Phyllostomidae</taxon>
        <taxon>Phyllostominae</taxon>
        <taxon>Phyllostomus</taxon>
    </lineage>
</organism>
<protein>
    <submittedName>
        <fullName evidence="2">Uncharacterized protein</fullName>
    </submittedName>
</protein>
<evidence type="ECO:0000313" key="3">
    <source>
        <dbReference type="Proteomes" id="UP000664940"/>
    </source>
</evidence>
<gene>
    <name evidence="2" type="ORF">HJG60_004396</name>
</gene>
<dbReference type="AlphaFoldDB" id="A0A834BBN0"/>
<evidence type="ECO:0000256" key="1">
    <source>
        <dbReference type="SAM" id="MobiDB-lite"/>
    </source>
</evidence>
<sequence length="117" mass="13182">MWQSVLQGEEPQCPYEEPRRAGEEGCRSKAEREGGRSCCGHGRCLPPPAGPAGGKHWREGLTCARLPPTPRPDPGLAALPGRRVLRAPTLWESLQVPWNLQRKRGEITWTFFRKTRQ</sequence>
<feature type="compositionally biased region" description="Basic and acidic residues" evidence="1">
    <location>
        <begin position="16"/>
        <end position="26"/>
    </location>
</feature>
<reference evidence="2 3" key="1">
    <citation type="journal article" date="2020" name="Nature">
        <title>Six reference-quality genomes reveal evolution of bat adaptations.</title>
        <authorList>
            <person name="Jebb D."/>
            <person name="Huang Z."/>
            <person name="Pippel M."/>
            <person name="Hughes G.M."/>
            <person name="Lavrichenko K."/>
            <person name="Devanna P."/>
            <person name="Winkler S."/>
            <person name="Jermiin L.S."/>
            <person name="Skirmuntt E.C."/>
            <person name="Katzourakis A."/>
            <person name="Burkitt-Gray L."/>
            <person name="Ray D.A."/>
            <person name="Sullivan K.A.M."/>
            <person name="Roscito J.G."/>
            <person name="Kirilenko B.M."/>
            <person name="Davalos L.M."/>
            <person name="Corthals A.P."/>
            <person name="Power M.L."/>
            <person name="Jones G."/>
            <person name="Ransome R.D."/>
            <person name="Dechmann D.K.N."/>
            <person name="Locatelli A.G."/>
            <person name="Puechmaille S.J."/>
            <person name="Fedrigo O."/>
            <person name="Jarvis E.D."/>
            <person name="Hiller M."/>
            <person name="Vernes S.C."/>
            <person name="Myers E.W."/>
            <person name="Teeling E.C."/>
        </authorList>
    </citation>
    <scope>NUCLEOTIDE SEQUENCE [LARGE SCALE GENOMIC DNA]</scope>
    <source>
        <strain evidence="2">Bat1K_MPI-CBG_1</strain>
    </source>
</reference>
<accession>A0A834BBN0</accession>
<dbReference type="Proteomes" id="UP000664940">
    <property type="component" value="Unassembled WGS sequence"/>
</dbReference>
<comment type="caution">
    <text evidence="2">The sequence shown here is derived from an EMBL/GenBank/DDBJ whole genome shotgun (WGS) entry which is preliminary data.</text>
</comment>
<feature type="region of interest" description="Disordered" evidence="1">
    <location>
        <begin position="1"/>
        <end position="26"/>
    </location>
</feature>
<proteinExistence type="predicted"/>
<evidence type="ECO:0000313" key="2">
    <source>
        <dbReference type="EMBL" id="KAF6129843.1"/>
    </source>
</evidence>
<name>A0A834BBN0_9CHIR</name>
<dbReference type="EMBL" id="JABVXQ010000001">
    <property type="protein sequence ID" value="KAF6129843.1"/>
    <property type="molecule type" value="Genomic_DNA"/>
</dbReference>